<keyword evidence="4" id="KW-1185">Reference proteome</keyword>
<dbReference type="EMBL" id="CP038267">
    <property type="protein sequence ID" value="QBR91899.1"/>
    <property type="molecule type" value="Genomic_DNA"/>
</dbReference>
<dbReference type="Proteomes" id="UP000294894">
    <property type="component" value="Chromosome"/>
</dbReference>
<proteinExistence type="predicted"/>
<evidence type="ECO:0000313" key="4">
    <source>
        <dbReference type="Proteomes" id="UP000294894"/>
    </source>
</evidence>
<dbReference type="InterPro" id="IPR017520">
    <property type="entry name" value="CHP03086"/>
</dbReference>
<dbReference type="NCBIfam" id="TIGR03086">
    <property type="entry name" value="TIGR03086 family metal-binding protein"/>
    <property type="match status" value="1"/>
</dbReference>
<evidence type="ECO:0000259" key="2">
    <source>
        <dbReference type="Pfam" id="PF11716"/>
    </source>
</evidence>
<dbReference type="KEGG" id="noy:EXE57_06135"/>
<dbReference type="GO" id="GO:0046872">
    <property type="term" value="F:metal ion binding"/>
    <property type="evidence" value="ECO:0007669"/>
    <property type="project" value="InterPro"/>
</dbReference>
<dbReference type="AlphaFoldDB" id="A0A4P7GJG3"/>
<dbReference type="Pfam" id="PF11716">
    <property type="entry name" value="MDMPI_N"/>
    <property type="match status" value="1"/>
</dbReference>
<dbReference type="RefSeq" id="WP_135075101.1">
    <property type="nucleotide sequence ID" value="NZ_CP038267.1"/>
</dbReference>
<feature type="domain" description="Mycothiol-dependent maleylpyruvate isomerase metal-binding" evidence="2">
    <location>
        <begin position="12"/>
        <end position="116"/>
    </location>
</feature>
<feature type="compositionally biased region" description="Low complexity" evidence="1">
    <location>
        <begin position="153"/>
        <end position="164"/>
    </location>
</feature>
<dbReference type="Gene3D" id="1.20.120.450">
    <property type="entry name" value="dinb family like domain"/>
    <property type="match status" value="1"/>
</dbReference>
<feature type="region of interest" description="Disordered" evidence="1">
    <location>
        <begin position="143"/>
        <end position="177"/>
    </location>
</feature>
<evidence type="ECO:0000256" key="1">
    <source>
        <dbReference type="SAM" id="MobiDB-lite"/>
    </source>
</evidence>
<dbReference type="SUPFAM" id="SSF109854">
    <property type="entry name" value="DinB/YfiT-like putative metalloenzymes"/>
    <property type="match status" value="1"/>
</dbReference>
<sequence length="177" mass="19123">MSETTESVTVLQRALDQAGDLVAAVHEGQLDRPTPCTDWDVRRLATHLLAAPRKFLAAAQGQDVDWSTDPAPPESGWAEAFREAADDLVHHWHQQDESAGSADWMTAEFAVHGWDLARGLGRPSSGLDPDVAERALAFMSQGLTPENRGDVFAPEQPAPEGAGPYERLAAYAGRPVD</sequence>
<dbReference type="InterPro" id="IPR017517">
    <property type="entry name" value="Maleyloyr_isom"/>
</dbReference>
<dbReference type="InterPro" id="IPR034660">
    <property type="entry name" value="DinB/YfiT-like"/>
</dbReference>
<dbReference type="NCBIfam" id="TIGR03083">
    <property type="entry name" value="maleylpyruvate isomerase family mycothiol-dependent enzyme"/>
    <property type="match status" value="1"/>
</dbReference>
<organism evidence="3 4">
    <name type="scientific">Nocardioides euryhalodurans</name>
    <dbReference type="NCBI Taxonomy" id="2518370"/>
    <lineage>
        <taxon>Bacteria</taxon>
        <taxon>Bacillati</taxon>
        <taxon>Actinomycetota</taxon>
        <taxon>Actinomycetes</taxon>
        <taxon>Propionibacteriales</taxon>
        <taxon>Nocardioidaceae</taxon>
        <taxon>Nocardioides</taxon>
    </lineage>
</organism>
<name>A0A4P7GJG3_9ACTN</name>
<dbReference type="OrthoDB" id="5185819at2"/>
<gene>
    <name evidence="3" type="ORF">EXE57_06135</name>
</gene>
<reference evidence="3 4" key="1">
    <citation type="submission" date="2019-03" db="EMBL/GenBank/DDBJ databases">
        <title>Three New Species of Nocardioides, Nocardioides euryhalodurans sp. nov., Nocardioides seonyuensis sp. nov. and Nocardioides eburneoflavus sp. nov., Iolated from Soil.</title>
        <authorList>
            <person name="Roh S.G."/>
            <person name="Lee C."/>
            <person name="Kim M.-K."/>
            <person name="Kim S.B."/>
        </authorList>
    </citation>
    <scope>NUCLEOTIDE SEQUENCE [LARGE SCALE GENOMIC DNA]</scope>
    <source>
        <strain evidence="3 4">MMS17-SY117</strain>
    </source>
</reference>
<dbReference type="InterPro" id="IPR024344">
    <property type="entry name" value="MDMPI_metal-binding"/>
</dbReference>
<evidence type="ECO:0000313" key="3">
    <source>
        <dbReference type="EMBL" id="QBR91899.1"/>
    </source>
</evidence>
<protein>
    <submittedName>
        <fullName evidence="3">TIGR03086 family protein</fullName>
    </submittedName>
</protein>
<accession>A0A4P7GJG3</accession>